<feature type="repeat" description="ANK" evidence="2">
    <location>
        <begin position="1174"/>
        <end position="1206"/>
    </location>
</feature>
<dbReference type="SUPFAM" id="SSF48403">
    <property type="entry name" value="Ankyrin repeat"/>
    <property type="match status" value="1"/>
</dbReference>
<feature type="repeat" description="ANK" evidence="2">
    <location>
        <begin position="1141"/>
        <end position="1173"/>
    </location>
</feature>
<evidence type="ECO:0000313" key="6">
    <source>
        <dbReference type="EMBL" id="KAJ5733684.1"/>
    </source>
</evidence>
<dbReference type="Gene3D" id="3.40.50.300">
    <property type="entry name" value="P-loop containing nucleotide triphosphate hydrolases"/>
    <property type="match status" value="1"/>
</dbReference>
<dbReference type="EMBL" id="JAQJAN010000003">
    <property type="protein sequence ID" value="KAJ5733684.1"/>
    <property type="molecule type" value="Genomic_DNA"/>
</dbReference>
<dbReference type="InterPro" id="IPR027417">
    <property type="entry name" value="P-loop_NTPase"/>
</dbReference>
<dbReference type="PROSITE" id="PS50088">
    <property type="entry name" value="ANK_REPEAT"/>
    <property type="match status" value="5"/>
</dbReference>
<feature type="repeat" description="ANK" evidence="2">
    <location>
        <begin position="949"/>
        <end position="981"/>
    </location>
</feature>
<feature type="domain" description="Nephrocystin 3-like N-terminal" evidence="5">
    <location>
        <begin position="294"/>
        <end position="455"/>
    </location>
</feature>
<keyword evidence="3" id="KW-0175">Coiled coil</keyword>
<evidence type="ECO:0000259" key="4">
    <source>
        <dbReference type="Pfam" id="PF24809"/>
    </source>
</evidence>
<dbReference type="Pfam" id="PF13857">
    <property type="entry name" value="Ank_5"/>
    <property type="match status" value="1"/>
</dbReference>
<gene>
    <name evidence="6" type="ORF">N7493_002470</name>
</gene>
<dbReference type="InterPro" id="IPR036770">
    <property type="entry name" value="Ankyrin_rpt-contain_sf"/>
</dbReference>
<dbReference type="InterPro" id="IPR056884">
    <property type="entry name" value="NPHP3-like_N"/>
</dbReference>
<dbReference type="Proteomes" id="UP001215712">
    <property type="component" value="Unassembled WGS sequence"/>
</dbReference>
<dbReference type="SMART" id="SM00248">
    <property type="entry name" value="ANK"/>
    <property type="match status" value="7"/>
</dbReference>
<evidence type="ECO:0000256" key="3">
    <source>
        <dbReference type="SAM" id="Coils"/>
    </source>
</evidence>
<name>A0AAD6HRY3_9EURO</name>
<feature type="coiled-coil region" evidence="3">
    <location>
        <begin position="195"/>
        <end position="229"/>
    </location>
</feature>
<evidence type="ECO:0000259" key="5">
    <source>
        <dbReference type="Pfam" id="PF24883"/>
    </source>
</evidence>
<feature type="repeat" description="ANK" evidence="2">
    <location>
        <begin position="1088"/>
        <end position="1140"/>
    </location>
</feature>
<keyword evidence="2" id="KW-0040">ANK repeat</keyword>
<dbReference type="PANTHER" id="PTHR10039">
    <property type="entry name" value="AMELOGENIN"/>
    <property type="match status" value="1"/>
</dbReference>
<dbReference type="Pfam" id="PF12796">
    <property type="entry name" value="Ank_2"/>
    <property type="match status" value="1"/>
</dbReference>
<dbReference type="Pfam" id="PF24883">
    <property type="entry name" value="NPHP3_N"/>
    <property type="match status" value="1"/>
</dbReference>
<accession>A0AAD6HRY3</accession>
<evidence type="ECO:0008006" key="8">
    <source>
        <dbReference type="Google" id="ProtNLM"/>
    </source>
</evidence>
<feature type="repeat" description="ANK" evidence="2">
    <location>
        <begin position="1002"/>
        <end position="1034"/>
    </location>
</feature>
<evidence type="ECO:0000256" key="2">
    <source>
        <dbReference type="PROSITE-ProRule" id="PRU00023"/>
    </source>
</evidence>
<dbReference type="AlphaFoldDB" id="A0AAD6HRY3"/>
<sequence>MALILSQNRSSGPDPTQNLTNALENFRNVLTEDEKRQFQGNTTKPDAASVIDFVKHVDKINNRTMTQCVSMRLCTFLSAAQQFTGVVDTFISSNPTIAALVWGGLKTAILVASNVSSYFEKVTRMIMDIGRSCPTFHQFGQLYPGCVSLQGALCDYYAVIINLCVKLIQVSHRSSTTQTLLSIINPFESEFQPILDELNKEVEQVKQHISLASKQVSQEENRLSEFERRNNSSFRASALKFFKVSEREQAEAEEWRMHQVKREIGSLKTSIRDNLSQVKHVAPWRRALEKRIGGTAEWLQTDPAFIQWKESSGVAMLWCSGTMGVGKTVLMSNAVLQLHDQRQSDIISYFFCRAEDSESLLARNIFGSVVSQLLHTKIEESLYFDLVSLARRTQDLGTEEVIQLLLSQMDSDKTYDVILDGLDECDSSQIQAVARGLGQLCKQSHLKLKIICAGRPGLEKELFMIAKPTHRMSIEKAMVNPDIKRYLEVTSEKYLEEGRLILEDDSLKKKILDALQAGSDGMFLWASLCLEEICEQNCDGAILEALEHLPRGLAEIFNKRLNRIHNGKLSNQAVTILQYCGVVKRPLTTEEYREALSILPGQKTLDTKKLPHSMEKVIRACYGLTFIDEEELTVHYAHHSIKTHLFTTEHSRSSQYNFNSVDVHFGHICMTYLNFTNFKGQVVKFQKGSAAPVDPIQIGTSSLFGFKSPVHSIAKRLTEGGEKTPKMTIGEMERLTLENLKGPGIPQHGIEFQLQKFAFLKYARESWFIHMKNLDLVEDYGGDSWKLLRRCIQSDDIPSIKPWNLPIDNPLDKGYGKQVVSWIIDNGHAPLLKCLGNQHRFFSSDTLFPLLERVGKNELYRFTGVILSPNFGTTEVLKKLLDYVTDAGCQRSIDMVLTWVTTHHETSLFNESLLSAVICNRLDVINILISSGADVNGTNVKYGVLRENCEYTPLYLAAYYGHAQVVEKLLKSGADVNLLSRVDKKSFSGWDADSDERLDYFKRMTPLHAAIVNQHYVVVDILLAAGADVDVDSIGLVKNDVRYSNIPSTLSGPRPLDIAAGNHDCDMISKLLPTVKNVNAIPKAPLEDGKAALHYAVQNNPLGILHTARLEYPHMPGSRDRLQAVRLLLEHGANINLASRAGLTPFHIATKEGSLDVMALLLDQGAAINDSSATFGTPLHLAAEFGRLEATEFLLTHGASVNIRSRGGETALQISKRCFHSSLVSLLLAAGAKD</sequence>
<keyword evidence="1" id="KW-0677">Repeat</keyword>
<comment type="caution">
    <text evidence="6">The sequence shown here is derived from an EMBL/GenBank/DDBJ whole genome shotgun (WGS) entry which is preliminary data.</text>
</comment>
<dbReference type="PANTHER" id="PTHR10039:SF10">
    <property type="entry name" value="NACHT DOMAIN-CONTAINING PROTEIN"/>
    <property type="match status" value="1"/>
</dbReference>
<dbReference type="Gene3D" id="1.25.40.20">
    <property type="entry name" value="Ankyrin repeat-containing domain"/>
    <property type="match status" value="1"/>
</dbReference>
<dbReference type="InterPro" id="IPR056125">
    <property type="entry name" value="DUF7708"/>
</dbReference>
<reference evidence="6" key="2">
    <citation type="submission" date="2023-01" db="EMBL/GenBank/DDBJ databases">
        <authorList>
            <person name="Petersen C."/>
        </authorList>
    </citation>
    <scope>NUCLEOTIDE SEQUENCE</scope>
    <source>
        <strain evidence="6">IBT 17514</strain>
    </source>
</reference>
<dbReference type="InterPro" id="IPR002110">
    <property type="entry name" value="Ankyrin_rpt"/>
</dbReference>
<feature type="domain" description="DUF7708" evidence="4">
    <location>
        <begin position="73"/>
        <end position="214"/>
    </location>
</feature>
<evidence type="ECO:0000313" key="7">
    <source>
        <dbReference type="Proteomes" id="UP001215712"/>
    </source>
</evidence>
<keyword evidence="7" id="KW-1185">Reference proteome</keyword>
<evidence type="ECO:0000256" key="1">
    <source>
        <dbReference type="ARBA" id="ARBA00022737"/>
    </source>
</evidence>
<proteinExistence type="predicted"/>
<dbReference type="PRINTS" id="PR01415">
    <property type="entry name" value="ANKYRIN"/>
</dbReference>
<dbReference type="Pfam" id="PF24809">
    <property type="entry name" value="DUF7708"/>
    <property type="match status" value="1"/>
</dbReference>
<dbReference type="PROSITE" id="PS50297">
    <property type="entry name" value="ANK_REP_REGION"/>
    <property type="match status" value="4"/>
</dbReference>
<organism evidence="6 7">
    <name type="scientific">Penicillium malachiteum</name>
    <dbReference type="NCBI Taxonomy" id="1324776"/>
    <lineage>
        <taxon>Eukaryota</taxon>
        <taxon>Fungi</taxon>
        <taxon>Dikarya</taxon>
        <taxon>Ascomycota</taxon>
        <taxon>Pezizomycotina</taxon>
        <taxon>Eurotiomycetes</taxon>
        <taxon>Eurotiomycetidae</taxon>
        <taxon>Eurotiales</taxon>
        <taxon>Aspergillaceae</taxon>
        <taxon>Penicillium</taxon>
    </lineage>
</organism>
<protein>
    <recommendedName>
        <fullName evidence="8">NACHT domain-containing protein</fullName>
    </recommendedName>
</protein>
<reference evidence="6" key="1">
    <citation type="journal article" date="2023" name="IMA Fungus">
        <title>Comparative genomic study of the Penicillium genus elucidates a diverse pangenome and 15 lateral gene transfer events.</title>
        <authorList>
            <person name="Petersen C."/>
            <person name="Sorensen T."/>
            <person name="Nielsen M.R."/>
            <person name="Sondergaard T.E."/>
            <person name="Sorensen J.L."/>
            <person name="Fitzpatrick D.A."/>
            <person name="Frisvad J.C."/>
            <person name="Nielsen K.L."/>
        </authorList>
    </citation>
    <scope>NUCLEOTIDE SEQUENCE</scope>
    <source>
        <strain evidence="6">IBT 17514</strain>
    </source>
</reference>